<keyword evidence="1" id="KW-0812">Transmembrane</keyword>
<gene>
    <name evidence="2" type="ORF">G8J23_04485</name>
</gene>
<name>A0ABS9NET9_STAWA</name>
<organism evidence="2 3">
    <name type="scientific">Staphylococcus warneri</name>
    <dbReference type="NCBI Taxonomy" id="1292"/>
    <lineage>
        <taxon>Bacteria</taxon>
        <taxon>Bacillati</taxon>
        <taxon>Bacillota</taxon>
        <taxon>Bacilli</taxon>
        <taxon>Bacillales</taxon>
        <taxon>Staphylococcaceae</taxon>
        <taxon>Staphylococcus</taxon>
    </lineage>
</organism>
<sequence length="181" mass="21038">MENVKSLNMQYEKHVFIVLISTVFISLIFCFLFNGLIGIIFEIITFVILAIHGFIKLKIEKNIDLNKVSCFQFYLVEIGFMISLNIYAFCSVSTLLLIWNEDFFNYVTVSSFITIIFLENTLPKVIKRGIDITHFKVNSSDQRDILEMNRKYELLNIIGILLVATIITFTASYRFIILHVI</sequence>
<feature type="transmembrane region" description="Helical" evidence="1">
    <location>
        <begin position="15"/>
        <end position="34"/>
    </location>
</feature>
<dbReference type="EMBL" id="JAANHJ010000001">
    <property type="protein sequence ID" value="MCG6225269.1"/>
    <property type="molecule type" value="Genomic_DNA"/>
</dbReference>
<feature type="transmembrane region" description="Helical" evidence="1">
    <location>
        <begin position="40"/>
        <end position="59"/>
    </location>
</feature>
<keyword evidence="1" id="KW-0472">Membrane</keyword>
<evidence type="ECO:0000313" key="2">
    <source>
        <dbReference type="EMBL" id="MCG6225269.1"/>
    </source>
</evidence>
<feature type="transmembrane region" description="Helical" evidence="1">
    <location>
        <begin position="103"/>
        <end position="122"/>
    </location>
</feature>
<accession>A0ABS9NET9</accession>
<feature type="transmembrane region" description="Helical" evidence="1">
    <location>
        <begin position="71"/>
        <end position="97"/>
    </location>
</feature>
<evidence type="ECO:0000313" key="3">
    <source>
        <dbReference type="Proteomes" id="UP000814367"/>
    </source>
</evidence>
<protein>
    <submittedName>
        <fullName evidence="2">Uncharacterized protein</fullName>
    </submittedName>
</protein>
<comment type="caution">
    <text evidence="2">The sequence shown here is derived from an EMBL/GenBank/DDBJ whole genome shotgun (WGS) entry which is preliminary data.</text>
</comment>
<dbReference type="RefSeq" id="WP_235065947.1">
    <property type="nucleotide sequence ID" value="NZ_CP049802.1"/>
</dbReference>
<keyword evidence="3" id="KW-1185">Reference proteome</keyword>
<dbReference type="Proteomes" id="UP000814367">
    <property type="component" value="Unassembled WGS sequence"/>
</dbReference>
<evidence type="ECO:0000256" key="1">
    <source>
        <dbReference type="SAM" id="Phobius"/>
    </source>
</evidence>
<proteinExistence type="predicted"/>
<reference evidence="2 3" key="1">
    <citation type="submission" date="2020-03" db="EMBL/GenBank/DDBJ databases">
        <title>Comparative genetics of Staphylococcus warneri persistents from caprine mastitis.</title>
        <authorList>
            <person name="Franca C.A."/>
            <person name="Rosa D.S."/>
            <person name="Silva A."/>
            <person name="Rodrigues D.L.N."/>
            <person name="Santos R.G."/>
            <person name="Castillo R.E.H."/>
            <person name="Moreira M.A.S."/>
            <person name="Lima M.C."/>
            <person name="Gouveia G.V."/>
            <person name="Gouveia J.J.S."/>
            <person name="Souza R.F.S."/>
            <person name="Bertram B."/>
            <person name="Azevedo V."/>
            <person name="Costa M."/>
        </authorList>
    </citation>
    <scope>NUCLEOTIDE SEQUENCE [LARGE SCALE GENOMIC DNA]</scope>
    <source>
        <strain evidence="2 3">Cap 9.2</strain>
    </source>
</reference>
<feature type="transmembrane region" description="Helical" evidence="1">
    <location>
        <begin position="154"/>
        <end position="176"/>
    </location>
</feature>
<keyword evidence="1" id="KW-1133">Transmembrane helix</keyword>